<dbReference type="PANTHER" id="PTHR37946">
    <property type="entry name" value="SLL1969 PROTEIN"/>
    <property type="match status" value="1"/>
</dbReference>
<dbReference type="RefSeq" id="WP_256600187.1">
    <property type="nucleotide sequence ID" value="NZ_JANIBJ010000001.1"/>
</dbReference>
<accession>A0ABT1TAV5</accession>
<dbReference type="InterPro" id="IPR010315">
    <property type="entry name" value="DUF915_hydro-like"/>
</dbReference>
<organism evidence="1 2">
    <name type="scientific">Methylomonas subterranea</name>
    <dbReference type="NCBI Taxonomy" id="2952225"/>
    <lineage>
        <taxon>Bacteria</taxon>
        <taxon>Pseudomonadati</taxon>
        <taxon>Pseudomonadota</taxon>
        <taxon>Gammaproteobacteria</taxon>
        <taxon>Methylococcales</taxon>
        <taxon>Methylococcaceae</taxon>
        <taxon>Methylomonas</taxon>
    </lineage>
</organism>
<dbReference type="EMBL" id="JANIBJ010000001">
    <property type="protein sequence ID" value="MCQ8102578.1"/>
    <property type="molecule type" value="Genomic_DNA"/>
</dbReference>
<evidence type="ECO:0000313" key="1">
    <source>
        <dbReference type="EMBL" id="MCQ8102578.1"/>
    </source>
</evidence>
<dbReference type="Proteomes" id="UP001524499">
    <property type="component" value="Unassembled WGS sequence"/>
</dbReference>
<dbReference type="InterPro" id="IPR029058">
    <property type="entry name" value="AB_hydrolase_fold"/>
</dbReference>
<keyword evidence="2" id="KW-1185">Reference proteome</keyword>
<protein>
    <submittedName>
        <fullName evidence="1">Alpha/beta hydrolase</fullName>
    </submittedName>
</protein>
<dbReference type="GO" id="GO:0016787">
    <property type="term" value="F:hydrolase activity"/>
    <property type="evidence" value="ECO:0007669"/>
    <property type="project" value="UniProtKB-KW"/>
</dbReference>
<dbReference type="PANTHER" id="PTHR37946:SF1">
    <property type="entry name" value="SLL1969 PROTEIN"/>
    <property type="match status" value="1"/>
</dbReference>
<dbReference type="PROSITE" id="PS51257">
    <property type="entry name" value="PROKAR_LIPOPROTEIN"/>
    <property type="match status" value="1"/>
</dbReference>
<sequence>MHRKYHLLAMLLLSVGVLSGCGLLAVQEQHEKIARYCQIYGTVKPEVDDGKKIIVVLFKVTAPDLKNPVNWSVFDHFVNDGHGKWFFSTAPGEYLVGAFKDVNGDLVYQLDEPVFAPVRGKMIQCRAGDVKTGNDLIIPEQGRSNAAAPVDISSLQVRSTKQQLDISLGQVTQVGAIAALDEPRFADAVAEQSLWKPLDFLIEGNAGIYFLEPYSAQKMPVLFVHGINGTPRNFDYLIRQLDRSRYQPWVVYYPSGAYIDNVARYIDQMLQQLQVRYQFDKVAVIAHSMGGLVSRSFILQHLETVNHLTIPLFVSISTPWNGHAAAKLGVDHAPTPVYSWEDLAPGSRFLHDLFYTGNGEEASRRKLPDTMSKHLLFSFIESQAGDGTVSLLSELRAEAQDEADRIHGFPQSHMGILNTQETANLLKRLLDSVR</sequence>
<reference evidence="1 2" key="1">
    <citation type="submission" date="2022-07" db="EMBL/GenBank/DDBJ databases">
        <title>Methylomonas rivi sp. nov., Methylomonas rosea sp. nov., Methylomonas aureus sp. nov. and Methylomonas subterranea sp. nov., four novel methanotrophs isolated from a freshwater creek and the deep terrestrial subsurface.</title>
        <authorList>
            <person name="Abin C."/>
            <person name="Sankaranarayanan K."/>
            <person name="Garner C."/>
            <person name="Sindelar R."/>
            <person name="Kotary K."/>
            <person name="Garner R."/>
            <person name="Barclay S."/>
            <person name="Lawson P."/>
            <person name="Krumholz L."/>
        </authorList>
    </citation>
    <scope>NUCLEOTIDE SEQUENCE [LARGE SCALE GENOMIC DNA]</scope>
    <source>
        <strain evidence="1 2">SURF-2</strain>
    </source>
</reference>
<dbReference type="Pfam" id="PF06028">
    <property type="entry name" value="DUF915"/>
    <property type="match status" value="1"/>
</dbReference>
<keyword evidence="1" id="KW-0378">Hydrolase</keyword>
<dbReference type="SUPFAM" id="SSF53474">
    <property type="entry name" value="alpha/beta-Hydrolases"/>
    <property type="match status" value="1"/>
</dbReference>
<comment type="caution">
    <text evidence="1">The sequence shown here is derived from an EMBL/GenBank/DDBJ whole genome shotgun (WGS) entry which is preliminary data.</text>
</comment>
<dbReference type="Gene3D" id="3.40.50.1820">
    <property type="entry name" value="alpha/beta hydrolase"/>
    <property type="match status" value="1"/>
</dbReference>
<evidence type="ECO:0000313" key="2">
    <source>
        <dbReference type="Proteomes" id="UP001524499"/>
    </source>
</evidence>
<proteinExistence type="predicted"/>
<name>A0ABT1TAV5_9GAMM</name>
<gene>
    <name evidence="1" type="ORF">NP590_00565</name>
</gene>